<keyword evidence="2" id="KW-1185">Reference proteome</keyword>
<evidence type="ECO:0000313" key="1">
    <source>
        <dbReference type="EMBL" id="WOL08361.1"/>
    </source>
</evidence>
<organism evidence="1 2">
    <name type="scientific">Canna indica</name>
    <name type="common">Indian-shot</name>
    <dbReference type="NCBI Taxonomy" id="4628"/>
    <lineage>
        <taxon>Eukaryota</taxon>
        <taxon>Viridiplantae</taxon>
        <taxon>Streptophyta</taxon>
        <taxon>Embryophyta</taxon>
        <taxon>Tracheophyta</taxon>
        <taxon>Spermatophyta</taxon>
        <taxon>Magnoliopsida</taxon>
        <taxon>Liliopsida</taxon>
        <taxon>Zingiberales</taxon>
        <taxon>Cannaceae</taxon>
        <taxon>Canna</taxon>
    </lineage>
</organism>
<gene>
    <name evidence="1" type="ORF">Cni_G17114</name>
</gene>
<dbReference type="Proteomes" id="UP001327560">
    <property type="component" value="Chromosome 5"/>
</dbReference>
<name>A0AAQ3QD87_9LILI</name>
<evidence type="ECO:0000313" key="2">
    <source>
        <dbReference type="Proteomes" id="UP001327560"/>
    </source>
</evidence>
<proteinExistence type="predicted"/>
<accession>A0AAQ3QD87</accession>
<sequence length="124" mass="13874">MAQLLASLLDREVARGNLMPLRLGDGVEISHVGCVVLINYVLRAIHLHCLFVTWALHAILDKIDGRIHKFLWYGPPERNCLHIIAWDTITMPPTLGRLGILNIYDQCASLQAKRTSAFLNTSSS</sequence>
<dbReference type="AlphaFoldDB" id="A0AAQ3QD87"/>
<dbReference type="EMBL" id="CP136894">
    <property type="protein sequence ID" value="WOL08361.1"/>
    <property type="molecule type" value="Genomic_DNA"/>
</dbReference>
<reference evidence="1 2" key="1">
    <citation type="submission" date="2023-10" db="EMBL/GenBank/DDBJ databases">
        <title>Chromosome-scale genome assembly provides insights into flower coloration mechanisms of Canna indica.</title>
        <authorList>
            <person name="Li C."/>
        </authorList>
    </citation>
    <scope>NUCLEOTIDE SEQUENCE [LARGE SCALE GENOMIC DNA]</scope>
    <source>
        <tissue evidence="1">Flower</tissue>
    </source>
</reference>
<protein>
    <submittedName>
        <fullName evidence="1">Ribonuclease H protein</fullName>
    </submittedName>
</protein>